<protein>
    <submittedName>
        <fullName evidence="2">NAD(P)H-dependent FMN reductase</fullName>
    </submittedName>
</protein>
<accession>A0A1H4C8Z7</accession>
<dbReference type="SUPFAM" id="SSF52218">
    <property type="entry name" value="Flavoproteins"/>
    <property type="match status" value="1"/>
</dbReference>
<dbReference type="GO" id="GO:0010181">
    <property type="term" value="F:FMN binding"/>
    <property type="evidence" value="ECO:0007669"/>
    <property type="project" value="TreeGrafter"/>
</dbReference>
<evidence type="ECO:0000259" key="1">
    <source>
        <dbReference type="Pfam" id="PF03358"/>
    </source>
</evidence>
<dbReference type="PANTHER" id="PTHR30543:SF21">
    <property type="entry name" value="NAD(P)H-DEPENDENT FMN REDUCTASE LOT6"/>
    <property type="match status" value="1"/>
</dbReference>
<dbReference type="EMBL" id="FNRF01000003">
    <property type="protein sequence ID" value="SEA56881.1"/>
    <property type="molecule type" value="Genomic_DNA"/>
</dbReference>
<name>A0A1H4C8Z7_XYLRU</name>
<feature type="domain" description="NADPH-dependent FMN reductase-like" evidence="1">
    <location>
        <begin position="3"/>
        <end position="148"/>
    </location>
</feature>
<evidence type="ECO:0000313" key="2">
    <source>
        <dbReference type="EMBL" id="SEA56881.1"/>
    </source>
</evidence>
<dbReference type="Pfam" id="PF03358">
    <property type="entry name" value="FMN_red"/>
    <property type="match status" value="1"/>
</dbReference>
<dbReference type="GO" id="GO:0016491">
    <property type="term" value="F:oxidoreductase activity"/>
    <property type="evidence" value="ECO:0007669"/>
    <property type="project" value="InterPro"/>
</dbReference>
<gene>
    <name evidence="2" type="ORF">SAMN05216462_1837</name>
</gene>
<dbReference type="InterPro" id="IPR029039">
    <property type="entry name" value="Flavoprotein-like_sf"/>
</dbReference>
<dbReference type="InterPro" id="IPR005025">
    <property type="entry name" value="FMN_Rdtase-like_dom"/>
</dbReference>
<organism evidence="2 3">
    <name type="scientific">Xylanibacter ruminicola</name>
    <name type="common">Prevotella ruminicola</name>
    <dbReference type="NCBI Taxonomy" id="839"/>
    <lineage>
        <taxon>Bacteria</taxon>
        <taxon>Pseudomonadati</taxon>
        <taxon>Bacteroidota</taxon>
        <taxon>Bacteroidia</taxon>
        <taxon>Bacteroidales</taxon>
        <taxon>Prevotellaceae</taxon>
        <taxon>Xylanibacter</taxon>
    </lineage>
</organism>
<dbReference type="OrthoDB" id="9812295at2"/>
<dbReference type="AlphaFoldDB" id="A0A1H4C8Z7"/>
<dbReference type="Gene3D" id="3.40.50.360">
    <property type="match status" value="1"/>
</dbReference>
<dbReference type="PANTHER" id="PTHR30543">
    <property type="entry name" value="CHROMATE REDUCTASE"/>
    <property type="match status" value="1"/>
</dbReference>
<evidence type="ECO:0000313" key="3">
    <source>
        <dbReference type="Proteomes" id="UP000182257"/>
    </source>
</evidence>
<proteinExistence type="predicted"/>
<sequence length="180" mass="19726">MKKILFIIGSLRAKSFNRQVARVAKEIIGGSAEVQELDYSDLPLLSQDIEQPELEVVARIRKEVSEADGLWIFTPEYNMSYPGHLKNLLDWLSRPVKPMDYATPTCINGKRVAISGAGGKAATADCRAKLTELLTFMKAEVIKDQVGIAVPAEAWGTDVLVLTDEQKAALKALADKLIKG</sequence>
<reference evidence="2 3" key="1">
    <citation type="submission" date="2016-10" db="EMBL/GenBank/DDBJ databases">
        <authorList>
            <person name="de Groot N.N."/>
        </authorList>
    </citation>
    <scope>NUCLEOTIDE SEQUENCE [LARGE SCALE GENOMIC DNA]</scope>
    <source>
        <strain evidence="2 3">D31d</strain>
    </source>
</reference>
<dbReference type="Proteomes" id="UP000182257">
    <property type="component" value="Unassembled WGS sequence"/>
</dbReference>
<dbReference type="InterPro" id="IPR050712">
    <property type="entry name" value="NAD(P)H-dep_reductase"/>
</dbReference>
<dbReference type="RefSeq" id="WP_074761190.1">
    <property type="nucleotide sequence ID" value="NZ_FNRF01000003.1"/>
</dbReference>
<dbReference type="GO" id="GO:0005829">
    <property type="term" value="C:cytosol"/>
    <property type="evidence" value="ECO:0007669"/>
    <property type="project" value="TreeGrafter"/>
</dbReference>